<protein>
    <submittedName>
        <fullName evidence="1">HEXXH motif-containing protein</fullName>
    </submittedName>
</protein>
<dbReference type="InterPro" id="IPR026337">
    <property type="entry name" value="AKG_HExxH"/>
</dbReference>
<gene>
    <name evidence="1" type="ORF">SAMN05216333_12216</name>
</gene>
<sequence length="282" mass="32685">MNELTALILQHFNNADSSPWFPCLGQKLAKEKWKTLEKQTGLNKDNYSTEACLINKKIADLYPLAHVLQNQIPVFPVPFELALNNEKNNIGSYNANELQALPIQECLDDAFEWLKFENSIIDTIRALVRNIHLLKLEDNEYDVSYSLPNIPFSIFVSIPSQRINNDSLRVAEAILHETMHLQLTLIEEEMPLVNQSNQKYFSPWKNEYRNARGIIHALYVFKTIREFIKKILMTDINQSNQKFLKKRKEEIESQLISLCDFDKSEALTKQGSLLTMALLRLT</sequence>
<evidence type="ECO:0000313" key="2">
    <source>
        <dbReference type="Proteomes" id="UP000198814"/>
    </source>
</evidence>
<dbReference type="STRING" id="42354.SAMN05216333_12216"/>
<evidence type="ECO:0000313" key="1">
    <source>
        <dbReference type="EMBL" id="SEO86030.1"/>
    </source>
</evidence>
<dbReference type="EMBL" id="FODO01000022">
    <property type="protein sequence ID" value="SEO86030.1"/>
    <property type="molecule type" value="Genomic_DNA"/>
</dbReference>
<proteinExistence type="predicted"/>
<keyword evidence="2" id="KW-1185">Reference proteome</keyword>
<accession>A0A1H8T4T0</accession>
<dbReference type="OrthoDB" id="796761at2"/>
<organism evidence="1 2">
    <name type="scientific">Nitrosomonas oligotropha</name>
    <dbReference type="NCBI Taxonomy" id="42354"/>
    <lineage>
        <taxon>Bacteria</taxon>
        <taxon>Pseudomonadati</taxon>
        <taxon>Pseudomonadota</taxon>
        <taxon>Betaproteobacteria</taxon>
        <taxon>Nitrosomonadales</taxon>
        <taxon>Nitrosomonadaceae</taxon>
        <taxon>Nitrosomonas</taxon>
    </lineage>
</organism>
<dbReference type="AlphaFoldDB" id="A0A1H8T4T0"/>
<dbReference type="RefSeq" id="WP_090321002.1">
    <property type="nucleotide sequence ID" value="NZ_FNOE01000023.1"/>
</dbReference>
<name>A0A1H8T4T0_9PROT</name>
<dbReference type="NCBIfam" id="TIGR04267">
    <property type="entry name" value="mod_HExxH"/>
    <property type="match status" value="1"/>
</dbReference>
<reference evidence="2" key="1">
    <citation type="submission" date="2016-10" db="EMBL/GenBank/DDBJ databases">
        <authorList>
            <person name="Varghese N."/>
            <person name="Submissions S."/>
        </authorList>
    </citation>
    <scope>NUCLEOTIDE SEQUENCE [LARGE SCALE GENOMIC DNA]</scope>
    <source>
        <strain evidence="2">Nm76</strain>
    </source>
</reference>
<dbReference type="Proteomes" id="UP000198814">
    <property type="component" value="Unassembled WGS sequence"/>
</dbReference>